<dbReference type="Pfam" id="PF04041">
    <property type="entry name" value="Glyco_hydro_130"/>
    <property type="match status" value="1"/>
</dbReference>
<feature type="region of interest" description="Disordered" evidence="4">
    <location>
        <begin position="27"/>
        <end position="46"/>
    </location>
</feature>
<sequence>MARSLLAIPLLFALSLAGSVQLTKKDGTPPVYESSTPPKIGPNSTQGDKNYKAPLFPILNWTQYENNPILGANENRGWESSFVYNPTAMVIDDMVILLYRAQNSSLISTIGLAWSTDGYNFTRYTEPIFYPTETYENKGTEDPRLIRVNGTFYLTYTGWSDSDGVKLCQAISTDLLNWNKTGPVLPDITESKSGAILDERQSDGNYHMHWGDIEIYLAVSQDLVHWTMPTNDSYATGLLEWEQKLIESGPPPVKTRDGKWLKVYNGVADKDIDNGKYVEGQYSTGQMLIDPDLFPYGPPVARLETPILTPDTADEKQGQVANVLFSEALVQFKGQWLMYFGEADTYLGVASAPVQP</sequence>
<dbReference type="EMBL" id="CVMT01000001">
    <property type="protein sequence ID" value="CRG82940.1"/>
    <property type="molecule type" value="Genomic_DNA"/>
</dbReference>
<keyword evidence="7" id="KW-1185">Reference proteome</keyword>
<evidence type="ECO:0008006" key="8">
    <source>
        <dbReference type="Google" id="ProtNLM"/>
    </source>
</evidence>
<dbReference type="CDD" id="cd18610">
    <property type="entry name" value="GH130_BT3780-like"/>
    <property type="match status" value="1"/>
</dbReference>
<evidence type="ECO:0000313" key="7">
    <source>
        <dbReference type="Proteomes" id="UP000054383"/>
    </source>
</evidence>
<reference evidence="6 7" key="1">
    <citation type="submission" date="2015-04" db="EMBL/GenBank/DDBJ databases">
        <authorList>
            <person name="Syromyatnikov M.Y."/>
            <person name="Popov V.N."/>
        </authorList>
    </citation>
    <scope>NUCLEOTIDE SEQUENCE [LARGE SCALE GENOMIC DNA]</scope>
    <source>
        <strain evidence="6">WF-38-12</strain>
    </source>
</reference>
<dbReference type="SUPFAM" id="SSF75005">
    <property type="entry name" value="Arabinanase/levansucrase/invertase"/>
    <property type="match status" value="1"/>
</dbReference>
<feature type="compositionally biased region" description="Polar residues" evidence="4">
    <location>
        <begin position="33"/>
        <end position="46"/>
    </location>
</feature>
<dbReference type="GO" id="GO:0016757">
    <property type="term" value="F:glycosyltransferase activity"/>
    <property type="evidence" value="ECO:0007669"/>
    <property type="project" value="UniProtKB-KW"/>
</dbReference>
<evidence type="ECO:0000256" key="4">
    <source>
        <dbReference type="SAM" id="MobiDB-lite"/>
    </source>
</evidence>
<dbReference type="PANTHER" id="PTHR34106">
    <property type="entry name" value="GLYCOSIDASE"/>
    <property type="match status" value="1"/>
</dbReference>
<keyword evidence="2" id="KW-0808">Transferase</keyword>
<proteinExistence type="predicted"/>
<dbReference type="Gene3D" id="2.115.10.20">
    <property type="entry name" value="Glycosyl hydrolase domain, family 43"/>
    <property type="match status" value="1"/>
</dbReference>
<dbReference type="STRING" id="28573.A0A0U1LKT5"/>
<evidence type="ECO:0000313" key="6">
    <source>
        <dbReference type="EMBL" id="CRG82940.1"/>
    </source>
</evidence>
<dbReference type="PANTHER" id="PTHR34106:SF5">
    <property type="entry name" value="GLYCOSIDASE"/>
    <property type="match status" value="1"/>
</dbReference>
<dbReference type="InterPro" id="IPR007184">
    <property type="entry name" value="Mannoside_phosphorylase"/>
</dbReference>
<evidence type="ECO:0000256" key="1">
    <source>
        <dbReference type="ARBA" id="ARBA00022676"/>
    </source>
</evidence>
<keyword evidence="3 5" id="KW-0732">Signal</keyword>
<dbReference type="OMA" id="KYYMIWG"/>
<accession>A0A0U1LKT5</accession>
<dbReference type="Proteomes" id="UP000054383">
    <property type="component" value="Unassembled WGS sequence"/>
</dbReference>
<feature type="signal peptide" evidence="5">
    <location>
        <begin position="1"/>
        <end position="17"/>
    </location>
</feature>
<evidence type="ECO:0000256" key="2">
    <source>
        <dbReference type="ARBA" id="ARBA00022679"/>
    </source>
</evidence>
<dbReference type="AlphaFoldDB" id="A0A0U1LKT5"/>
<evidence type="ECO:0000256" key="5">
    <source>
        <dbReference type="SAM" id="SignalP"/>
    </source>
</evidence>
<organism evidence="6 7">
    <name type="scientific">Talaromyces islandicus</name>
    <name type="common">Penicillium islandicum</name>
    <dbReference type="NCBI Taxonomy" id="28573"/>
    <lineage>
        <taxon>Eukaryota</taxon>
        <taxon>Fungi</taxon>
        <taxon>Dikarya</taxon>
        <taxon>Ascomycota</taxon>
        <taxon>Pezizomycotina</taxon>
        <taxon>Eurotiomycetes</taxon>
        <taxon>Eurotiomycetidae</taxon>
        <taxon>Eurotiales</taxon>
        <taxon>Trichocomaceae</taxon>
        <taxon>Talaromyces</taxon>
        <taxon>Talaromyces sect. Islandici</taxon>
    </lineage>
</organism>
<name>A0A0U1LKT5_TALIS</name>
<keyword evidence="1" id="KW-0328">Glycosyltransferase</keyword>
<dbReference type="PIRSF" id="PIRSF016202">
    <property type="entry name" value="PH1107"/>
    <property type="match status" value="1"/>
</dbReference>
<protein>
    <recommendedName>
        <fullName evidence="8">Glycosyl hydrolase family 32 N-terminal domain-containing protein</fullName>
    </recommendedName>
</protein>
<dbReference type="OrthoDB" id="21615at2759"/>
<evidence type="ECO:0000256" key="3">
    <source>
        <dbReference type="ARBA" id="ARBA00022729"/>
    </source>
</evidence>
<feature type="chain" id="PRO_5006711047" description="Glycosyl hydrolase family 32 N-terminal domain-containing protein" evidence="5">
    <location>
        <begin position="18"/>
        <end position="356"/>
    </location>
</feature>
<gene>
    <name evidence="6" type="ORF">PISL3812_00287</name>
</gene>
<dbReference type="InterPro" id="IPR023296">
    <property type="entry name" value="Glyco_hydro_beta-prop_sf"/>
</dbReference>